<protein>
    <submittedName>
        <fullName evidence="4">Uncharacterized protein</fullName>
    </submittedName>
</protein>
<evidence type="ECO:0000313" key="4">
    <source>
        <dbReference type="EMBL" id="RXR36411.1"/>
    </source>
</evidence>
<comment type="caution">
    <text evidence="4">The sequence shown here is derived from an EMBL/GenBank/DDBJ whole genome shotgun (WGS) entry which is preliminary data.</text>
</comment>
<dbReference type="AlphaFoldDB" id="A0A4V1N5P6"/>
<keyword evidence="2" id="KW-1133">Transmembrane helix</keyword>
<evidence type="ECO:0000313" key="6">
    <source>
        <dbReference type="Proteomes" id="UP000290517"/>
    </source>
</evidence>
<dbReference type="Proteomes" id="UP000289805">
    <property type="component" value="Unassembled WGS sequence"/>
</dbReference>
<sequence length="233" mass="24065">MHQHRVILSSAAAAADSPQARRRGAARARLVPFVGVVLGVGLLASACSGGGATDKGTASTDPSGSGPAAADTHDEHEGQHTNTVDVGPLALFAADYWSVVQPSEGLTQVRAGGCPESEACPSFDVLNGDPVADVDTTQAYVPEGAFCPGTGKFTVGASTETSKLDVEIDGQPATLTRFELSCVDASGAEQMTVEQMQWFVPDSPNGPTLIADRWAFEGLEQRLYAATWATASA</sequence>
<accession>A0A4V1N5P6</accession>
<proteinExistence type="predicted"/>
<feature type="region of interest" description="Disordered" evidence="1">
    <location>
        <begin position="1"/>
        <end position="21"/>
    </location>
</feature>
<organism evidence="4 5">
    <name type="scientific">Oerskovia turbata</name>
    <dbReference type="NCBI Taxonomy" id="1713"/>
    <lineage>
        <taxon>Bacteria</taxon>
        <taxon>Bacillati</taxon>
        <taxon>Actinomycetota</taxon>
        <taxon>Actinomycetes</taxon>
        <taxon>Micrococcales</taxon>
        <taxon>Cellulomonadaceae</taxon>
        <taxon>Oerskovia</taxon>
    </lineage>
</organism>
<evidence type="ECO:0000256" key="1">
    <source>
        <dbReference type="SAM" id="MobiDB-lite"/>
    </source>
</evidence>
<feature type="compositionally biased region" description="Low complexity" evidence="1">
    <location>
        <begin position="9"/>
        <end position="18"/>
    </location>
</feature>
<dbReference type="Proteomes" id="UP000290517">
    <property type="component" value="Unassembled WGS sequence"/>
</dbReference>
<evidence type="ECO:0000313" key="5">
    <source>
        <dbReference type="Proteomes" id="UP000289805"/>
    </source>
</evidence>
<name>A0A4V1N5P6_9CELL</name>
<feature type="region of interest" description="Disordered" evidence="1">
    <location>
        <begin position="51"/>
        <end position="82"/>
    </location>
</feature>
<dbReference type="OrthoDB" id="4833280at2"/>
<dbReference type="EMBL" id="SDJR01000003">
    <property type="protein sequence ID" value="RXR27021.1"/>
    <property type="molecule type" value="Genomic_DNA"/>
</dbReference>
<evidence type="ECO:0000313" key="3">
    <source>
        <dbReference type="EMBL" id="RXR27021.1"/>
    </source>
</evidence>
<dbReference type="RefSeq" id="WP_129429452.1">
    <property type="nucleotide sequence ID" value="NZ_JOFV01000001.1"/>
</dbReference>
<dbReference type="EMBL" id="SDJQ01000003">
    <property type="protein sequence ID" value="RXR36411.1"/>
    <property type="molecule type" value="Genomic_DNA"/>
</dbReference>
<keyword evidence="2" id="KW-0812">Transmembrane</keyword>
<keyword evidence="2" id="KW-0472">Membrane</keyword>
<feature type="transmembrane region" description="Helical" evidence="2">
    <location>
        <begin position="30"/>
        <end position="52"/>
    </location>
</feature>
<keyword evidence="6" id="KW-1185">Reference proteome</keyword>
<reference evidence="5 6" key="1">
    <citation type="submission" date="2019-01" db="EMBL/GenBank/DDBJ databases">
        <title>Oerskovia turbata Genome sequencing and assembly.</title>
        <authorList>
            <person name="Dou T."/>
        </authorList>
    </citation>
    <scope>NUCLEOTIDE SEQUENCE [LARGE SCALE GENOMIC DNA]</scope>
    <source>
        <strain evidence="4 5">JCM12123</strain>
        <strain evidence="3 6">JCM3160</strain>
    </source>
</reference>
<gene>
    <name evidence="3" type="ORF">EQW73_06125</name>
    <name evidence="4" type="ORF">EQW78_02295</name>
</gene>
<evidence type="ECO:0000256" key="2">
    <source>
        <dbReference type="SAM" id="Phobius"/>
    </source>
</evidence>